<feature type="region of interest" description="Disordered" evidence="1">
    <location>
        <begin position="324"/>
        <end position="350"/>
    </location>
</feature>
<evidence type="ECO:0000313" key="2">
    <source>
        <dbReference type="EMBL" id="KAJ7025808.1"/>
    </source>
</evidence>
<proteinExistence type="predicted"/>
<feature type="compositionally biased region" description="Polar residues" evidence="1">
    <location>
        <begin position="24"/>
        <end position="41"/>
    </location>
</feature>
<reference evidence="2" key="1">
    <citation type="submission" date="2023-03" db="EMBL/GenBank/DDBJ databases">
        <title>Massive genome expansion in bonnet fungi (Mycena s.s.) driven by repeated elements and novel gene families across ecological guilds.</title>
        <authorList>
            <consortium name="Lawrence Berkeley National Laboratory"/>
            <person name="Harder C.B."/>
            <person name="Miyauchi S."/>
            <person name="Viragh M."/>
            <person name="Kuo A."/>
            <person name="Thoen E."/>
            <person name="Andreopoulos B."/>
            <person name="Lu D."/>
            <person name="Skrede I."/>
            <person name="Drula E."/>
            <person name="Henrissat B."/>
            <person name="Morin E."/>
            <person name="Kohler A."/>
            <person name="Barry K."/>
            <person name="LaButti K."/>
            <person name="Morin E."/>
            <person name="Salamov A."/>
            <person name="Lipzen A."/>
            <person name="Mereny Z."/>
            <person name="Hegedus B."/>
            <person name="Baldrian P."/>
            <person name="Stursova M."/>
            <person name="Weitz H."/>
            <person name="Taylor A."/>
            <person name="Grigoriev I.V."/>
            <person name="Nagy L.G."/>
            <person name="Martin F."/>
            <person name="Kauserud H."/>
        </authorList>
    </citation>
    <scope>NUCLEOTIDE SEQUENCE</scope>
    <source>
        <strain evidence="2">CBHHK200</strain>
    </source>
</reference>
<evidence type="ECO:0000256" key="1">
    <source>
        <dbReference type="SAM" id="MobiDB-lite"/>
    </source>
</evidence>
<dbReference type="Proteomes" id="UP001218188">
    <property type="component" value="Unassembled WGS sequence"/>
</dbReference>
<keyword evidence="3" id="KW-1185">Reference proteome</keyword>
<accession>A0AAD6WST0</accession>
<evidence type="ECO:0000313" key="3">
    <source>
        <dbReference type="Proteomes" id="UP001218188"/>
    </source>
</evidence>
<dbReference type="EMBL" id="JARJCM010000148">
    <property type="protein sequence ID" value="KAJ7025808.1"/>
    <property type="molecule type" value="Genomic_DNA"/>
</dbReference>
<feature type="region of interest" description="Disordered" evidence="1">
    <location>
        <begin position="1"/>
        <end position="53"/>
    </location>
</feature>
<organism evidence="2 3">
    <name type="scientific">Mycena alexandri</name>
    <dbReference type="NCBI Taxonomy" id="1745969"/>
    <lineage>
        <taxon>Eukaryota</taxon>
        <taxon>Fungi</taxon>
        <taxon>Dikarya</taxon>
        <taxon>Basidiomycota</taxon>
        <taxon>Agaricomycotina</taxon>
        <taxon>Agaricomycetes</taxon>
        <taxon>Agaricomycetidae</taxon>
        <taxon>Agaricales</taxon>
        <taxon>Marasmiineae</taxon>
        <taxon>Mycenaceae</taxon>
        <taxon>Mycena</taxon>
    </lineage>
</organism>
<sequence>MSPEEEEQLFGSVDSDSVADRESSSPVTDDTQASEGTTVQEHLTIDDQPSEESKQSFDVFERSKLQSDVAAIFYSAWDLGRIALPPLPLPSCDTARAAPQLAPSHQSFALVGMPPTMPPYPLATSSHHQLGTPVGRSLAIRSPAPYPLDGHAPSEPHFHPIPSQHHPPQHQHLPHNPMLALQSPRQLPQNPQAQARDPMLVAGHGSFQFTPYGGQMVSAFPRHYAPHSTETSTSILGGALVDDVRITAATPVVPQPSLKSHPAQLPASNHYYPAPAHATGEIYAFVAFTLYTQMSHFLIRQRASQSSHKTASSKSLTRISAHSALPRRALHDGPSGAPSPDGRSAGAPYGRQYTEDRAFTTDTPFEQNTSFEWLFEFTSSRVALSPFGRNNALTLPLYTDAGPQRLNTAPPIPQADPSQASTTAPCLVGPGLPPVSASALDFLPWASTLPEVSVNQERGKKRKAEVAIKRQPPPGQLSIEELVKKAEPAHESQSYDCMVREPCKCPGDPHQNPLCSGHRPHSINGSAAQVQAHLAAKHGFPNKKERDSHKPAVKGGPRTPFPTIPCVWASQNLKTGEQLCTEQIEKDKMAAHIVQYHTRGTWFQCKYCDELCHRRAEYRVHLESCEAYLDPSKKARHASTARKIQPSHNPAPRSRNIRMHGFNQLTAQCCRRAFEVPEVTTSSPEG</sequence>
<gene>
    <name evidence="2" type="ORF">C8F04DRAFT_1238916</name>
</gene>
<protein>
    <submittedName>
        <fullName evidence="2">Uncharacterized protein</fullName>
    </submittedName>
</protein>
<dbReference type="AlphaFoldDB" id="A0AAD6WST0"/>
<comment type="caution">
    <text evidence="2">The sequence shown here is derived from an EMBL/GenBank/DDBJ whole genome shotgun (WGS) entry which is preliminary data.</text>
</comment>
<name>A0AAD6WST0_9AGAR</name>
<feature type="region of interest" description="Disordered" evidence="1">
    <location>
        <begin position="140"/>
        <end position="176"/>
    </location>
</feature>